<keyword evidence="2" id="KW-0805">Transcription regulation</keyword>
<reference evidence="7 9" key="1">
    <citation type="journal article" date="2019" name="Nat. Med.">
        <title>A library of human gut bacterial isolates paired with longitudinal multiomics data enables mechanistic microbiome research.</title>
        <authorList>
            <person name="Poyet M."/>
            <person name="Groussin M."/>
            <person name="Gibbons S.M."/>
            <person name="Avila-Pacheco J."/>
            <person name="Jiang X."/>
            <person name="Kearney S.M."/>
            <person name="Perrotta A.R."/>
            <person name="Berdy B."/>
            <person name="Zhao S."/>
            <person name="Lieberman T.D."/>
            <person name="Swanson P.K."/>
            <person name="Smith M."/>
            <person name="Roesemann S."/>
            <person name="Alexander J.E."/>
            <person name="Rich S.A."/>
            <person name="Livny J."/>
            <person name="Vlamakis H."/>
            <person name="Clish C."/>
            <person name="Bullock K."/>
            <person name="Deik A."/>
            <person name="Scott J."/>
            <person name="Pierce K.A."/>
            <person name="Xavier R.J."/>
            <person name="Alm E.J."/>
        </authorList>
    </citation>
    <scope>NUCLEOTIDE SEQUENCE [LARGE SCALE GENOMIC DNA]</scope>
    <source>
        <strain evidence="7 9">BIOML-A204</strain>
    </source>
</reference>
<dbReference type="SUPFAM" id="SSF88946">
    <property type="entry name" value="Sigma2 domain of RNA polymerase sigma factors"/>
    <property type="match status" value="1"/>
</dbReference>
<dbReference type="GO" id="GO:0016987">
    <property type="term" value="F:sigma factor activity"/>
    <property type="evidence" value="ECO:0007669"/>
    <property type="project" value="UniProtKB-KW"/>
</dbReference>
<dbReference type="InterPro" id="IPR036388">
    <property type="entry name" value="WH-like_DNA-bd_sf"/>
</dbReference>
<evidence type="ECO:0000256" key="3">
    <source>
        <dbReference type="ARBA" id="ARBA00023082"/>
    </source>
</evidence>
<dbReference type="GO" id="GO:0006352">
    <property type="term" value="P:DNA-templated transcription initiation"/>
    <property type="evidence" value="ECO:0007669"/>
    <property type="project" value="InterPro"/>
</dbReference>
<feature type="domain" description="RNA polymerase sigma-70 region 2" evidence="5">
    <location>
        <begin position="10"/>
        <end position="77"/>
    </location>
</feature>
<name>A0A9P4DNU8_9BACT</name>
<evidence type="ECO:0000259" key="5">
    <source>
        <dbReference type="Pfam" id="PF04542"/>
    </source>
</evidence>
<organism evidence="7 9">
    <name type="scientific">Alistipes onderdonkii</name>
    <dbReference type="NCBI Taxonomy" id="328813"/>
    <lineage>
        <taxon>Bacteria</taxon>
        <taxon>Pseudomonadati</taxon>
        <taxon>Bacteroidota</taxon>
        <taxon>Bacteroidia</taxon>
        <taxon>Bacteroidales</taxon>
        <taxon>Rikenellaceae</taxon>
        <taxon>Alistipes</taxon>
    </lineage>
</organism>
<dbReference type="Pfam" id="PF04542">
    <property type="entry name" value="Sigma70_r2"/>
    <property type="match status" value="1"/>
</dbReference>
<dbReference type="Gene3D" id="1.10.10.10">
    <property type="entry name" value="Winged helix-like DNA-binding domain superfamily/Winged helix DNA-binding domain"/>
    <property type="match status" value="1"/>
</dbReference>
<dbReference type="EMBL" id="JANGBQ010000003">
    <property type="protein sequence ID" value="MCQ5081758.1"/>
    <property type="molecule type" value="Genomic_DNA"/>
</dbReference>
<comment type="similarity">
    <text evidence="1">Belongs to the sigma-70 factor family. ECF subfamily.</text>
</comment>
<dbReference type="InterPro" id="IPR014284">
    <property type="entry name" value="RNA_pol_sigma-70_dom"/>
</dbReference>
<evidence type="ECO:0000259" key="6">
    <source>
        <dbReference type="Pfam" id="PF08281"/>
    </source>
</evidence>
<comment type="caution">
    <text evidence="7">The sequence shown here is derived from an EMBL/GenBank/DDBJ whole genome shotgun (WGS) entry which is preliminary data.</text>
</comment>
<dbReference type="InterPro" id="IPR007627">
    <property type="entry name" value="RNA_pol_sigma70_r2"/>
</dbReference>
<dbReference type="InterPro" id="IPR013325">
    <property type="entry name" value="RNA_pol_sigma_r2"/>
</dbReference>
<evidence type="ECO:0000256" key="1">
    <source>
        <dbReference type="ARBA" id="ARBA00010641"/>
    </source>
</evidence>
<dbReference type="SUPFAM" id="SSF88659">
    <property type="entry name" value="Sigma3 and sigma4 domains of RNA polymerase sigma factors"/>
    <property type="match status" value="1"/>
</dbReference>
<reference evidence="8" key="2">
    <citation type="submission" date="2022-06" db="EMBL/GenBank/DDBJ databases">
        <title>Isolation of gut microbiota from human fecal samples.</title>
        <authorList>
            <person name="Pamer E.G."/>
            <person name="Barat B."/>
            <person name="Waligurski E."/>
            <person name="Medina S."/>
            <person name="Paddock L."/>
            <person name="Mostad J."/>
        </authorList>
    </citation>
    <scope>NUCLEOTIDE SEQUENCE</scope>
    <source>
        <strain evidence="8">DFI.6.22</strain>
    </source>
</reference>
<dbReference type="RefSeq" id="WP_022332214.1">
    <property type="nucleotide sequence ID" value="NZ_DAWDUM010000009.1"/>
</dbReference>
<accession>A0A9P4DNU8</accession>
<dbReference type="Pfam" id="PF08281">
    <property type="entry name" value="Sigma70_r4_2"/>
    <property type="match status" value="1"/>
</dbReference>
<sequence length="158" mass="18614">MDTEQRFIELIEHHKRIIYKVCYVYAPGRGQIDDYFQEVVLALWRGFPDFRGESKTATWVYRIALYTCISFVRRRMRRPQSVRLSVDLACDDDMQAREQLDELYAVISRLGRLDRALILLWLEERPAGEIAAITGLSPGNVAVKLTRIRCKLRKMYNR</sequence>
<keyword evidence="3" id="KW-0731">Sigma factor</keyword>
<feature type="domain" description="RNA polymerase sigma factor 70 region 4 type 2" evidence="6">
    <location>
        <begin position="101"/>
        <end position="150"/>
    </location>
</feature>
<dbReference type="NCBIfam" id="TIGR02937">
    <property type="entry name" value="sigma70-ECF"/>
    <property type="match status" value="1"/>
</dbReference>
<dbReference type="AlphaFoldDB" id="A0A9P4DNU8"/>
<evidence type="ECO:0000313" key="9">
    <source>
        <dbReference type="Proteomes" id="UP000323119"/>
    </source>
</evidence>
<evidence type="ECO:0000256" key="2">
    <source>
        <dbReference type="ARBA" id="ARBA00023015"/>
    </source>
</evidence>
<dbReference type="Gene3D" id="1.10.1740.10">
    <property type="match status" value="1"/>
</dbReference>
<keyword evidence="4" id="KW-0804">Transcription</keyword>
<evidence type="ECO:0000313" key="8">
    <source>
        <dbReference type="EMBL" id="MCQ5081758.1"/>
    </source>
</evidence>
<dbReference type="PANTHER" id="PTHR43133">
    <property type="entry name" value="RNA POLYMERASE ECF-TYPE SIGMA FACTO"/>
    <property type="match status" value="1"/>
</dbReference>
<evidence type="ECO:0000313" key="7">
    <source>
        <dbReference type="EMBL" id="KAA2560430.1"/>
    </source>
</evidence>
<evidence type="ECO:0000256" key="4">
    <source>
        <dbReference type="ARBA" id="ARBA00023163"/>
    </source>
</evidence>
<dbReference type="PANTHER" id="PTHR43133:SF45">
    <property type="entry name" value="RNA POLYMERASE ECF-TYPE SIGMA FACTOR"/>
    <property type="match status" value="1"/>
</dbReference>
<dbReference type="Proteomes" id="UP000323119">
    <property type="component" value="Unassembled WGS sequence"/>
</dbReference>
<dbReference type="InterPro" id="IPR039425">
    <property type="entry name" value="RNA_pol_sigma-70-like"/>
</dbReference>
<dbReference type="GO" id="GO:0003677">
    <property type="term" value="F:DNA binding"/>
    <property type="evidence" value="ECO:0007669"/>
    <property type="project" value="InterPro"/>
</dbReference>
<dbReference type="InterPro" id="IPR013249">
    <property type="entry name" value="RNA_pol_sigma70_r4_t2"/>
</dbReference>
<gene>
    <name evidence="7" type="ORF">F2S36_09965</name>
    <name evidence="8" type="ORF">NE651_02505</name>
</gene>
<dbReference type="InterPro" id="IPR013324">
    <property type="entry name" value="RNA_pol_sigma_r3/r4-like"/>
</dbReference>
<proteinExistence type="inferred from homology"/>
<dbReference type="Proteomes" id="UP001205035">
    <property type="component" value="Unassembled WGS sequence"/>
</dbReference>
<protein>
    <submittedName>
        <fullName evidence="7">Sigma-70 family RNA polymerase sigma factor</fullName>
    </submittedName>
</protein>
<dbReference type="EMBL" id="VVUY01000007">
    <property type="protein sequence ID" value="KAA2560430.1"/>
    <property type="molecule type" value="Genomic_DNA"/>
</dbReference>